<protein>
    <submittedName>
        <fullName evidence="4">Amidohydrolase</fullName>
    </submittedName>
</protein>
<dbReference type="Gene3D" id="3.30.70.360">
    <property type="match status" value="1"/>
</dbReference>
<proteinExistence type="predicted"/>
<sequence>MNLNNLTTYRKHLHQYPELSGQEKQTSRHLIEDLKKLNPTQIITNIGGYGFAVIFDSGNTGETVMFRAELDALPIQEVNTFSHHSKIEGISHKCGHDGHMTILYGLAQKLQKTPISKGSVILLFQSAEETGEGAKAILSDEKFKSITPDFIFSLHNVPGYPFGNIICKTGTFTASVVSLAIVLKGKTAHAAEPENGINPDIALQELIFKIKQLENPNQNAKYFSTIATVYAALGSKDYGISAGNAELHFTIRCWALEQLNTLKQSISKIVETTCNKHQLKYHIEWFEEFASNHNNKTATKHIEQAAKQLNYNYIEKTHPFKWGEDFGLFTQHYKGAMFGLSAGEHTSALHNPDYDFPDSIIVNGVSMFYQILKQINA</sequence>
<accession>A0AAU6NWT2</accession>
<dbReference type="AlphaFoldDB" id="A0AAU6NWT2"/>
<dbReference type="PANTHER" id="PTHR11014">
    <property type="entry name" value="PEPTIDASE M20 FAMILY MEMBER"/>
    <property type="match status" value="1"/>
</dbReference>
<evidence type="ECO:0000256" key="1">
    <source>
        <dbReference type="ARBA" id="ARBA00022801"/>
    </source>
</evidence>
<dbReference type="Pfam" id="PF01546">
    <property type="entry name" value="Peptidase_M20"/>
    <property type="match status" value="1"/>
</dbReference>
<dbReference type="InterPro" id="IPR017439">
    <property type="entry name" value="Amidohydrolase"/>
</dbReference>
<dbReference type="PIRSF" id="PIRSF005962">
    <property type="entry name" value="Pept_M20D_amidohydro"/>
    <property type="match status" value="1"/>
</dbReference>
<dbReference type="EMBL" id="CP136925">
    <property type="protein sequence ID" value="WXA12709.1"/>
    <property type="molecule type" value="Genomic_DNA"/>
</dbReference>
<gene>
    <name evidence="5" type="ORF">R3L15_11335</name>
    <name evidence="4" type="ORF">R3L16_10255</name>
</gene>
<organism evidence="4 6">
    <name type="scientific">Mangrovimonas cancribranchiae</name>
    <dbReference type="NCBI Taxonomy" id="3080055"/>
    <lineage>
        <taxon>Bacteria</taxon>
        <taxon>Pseudomonadati</taxon>
        <taxon>Bacteroidota</taxon>
        <taxon>Flavobacteriia</taxon>
        <taxon>Flavobacteriales</taxon>
        <taxon>Flavobacteriaceae</taxon>
        <taxon>Mangrovimonas</taxon>
    </lineage>
</organism>
<dbReference type="PANTHER" id="PTHR11014:SF169">
    <property type="entry name" value="CLAN MH, FAMILY M20, PEPTIDASE T-LIKE METALLOPEPTIDASE"/>
    <property type="match status" value="1"/>
</dbReference>
<name>A0AAU6NWT2_9FLAO</name>
<dbReference type="InterPro" id="IPR036264">
    <property type="entry name" value="Bact_exopeptidase_dim_dom"/>
</dbReference>
<feature type="binding site" evidence="2">
    <location>
        <position position="129"/>
    </location>
    <ligand>
        <name>Mn(2+)</name>
        <dbReference type="ChEBI" id="CHEBI:29035"/>
        <label>2</label>
    </ligand>
</feature>
<dbReference type="SUPFAM" id="SSF55031">
    <property type="entry name" value="Bacterial exopeptidase dimerisation domain"/>
    <property type="match status" value="1"/>
</dbReference>
<feature type="binding site" evidence="2">
    <location>
        <position position="96"/>
    </location>
    <ligand>
        <name>Mn(2+)</name>
        <dbReference type="ChEBI" id="CHEBI:29035"/>
        <label>2</label>
    </ligand>
</feature>
<dbReference type="KEGG" id="mcaa:R3L15_11335"/>
<dbReference type="GO" id="GO:0016787">
    <property type="term" value="F:hydrolase activity"/>
    <property type="evidence" value="ECO:0007669"/>
    <property type="project" value="UniProtKB-KW"/>
</dbReference>
<reference evidence="4 6" key="1">
    <citation type="submission" date="2023-10" db="EMBL/GenBank/DDBJ databases">
        <title>Culture-based analysis of two novel bacteria associated with mangrove crab gills.</title>
        <authorList>
            <person name="Yang X."/>
            <person name="Garuglieri E."/>
            <person name="Van Goethem M.W."/>
            <person name="Fusi M."/>
            <person name="Marasco R."/>
            <person name="Daffonchio D.G."/>
        </authorList>
    </citation>
    <scope>NUCLEOTIDE SEQUENCE [LARGE SCALE GENOMIC DNA]</scope>
    <source>
        <strain evidence="5">UG2-1</strain>
        <strain evidence="4">UG2-2</strain>
        <strain evidence="6">UG2_2</strain>
    </source>
</reference>
<dbReference type="InterPro" id="IPR011650">
    <property type="entry name" value="Peptidase_M20_dimer"/>
</dbReference>
<dbReference type="NCBIfam" id="TIGR01891">
    <property type="entry name" value="amidohydrolases"/>
    <property type="match status" value="1"/>
</dbReference>
<evidence type="ECO:0000259" key="3">
    <source>
        <dbReference type="Pfam" id="PF07687"/>
    </source>
</evidence>
<evidence type="ECO:0000313" key="5">
    <source>
        <dbReference type="EMBL" id="WXA12709.1"/>
    </source>
</evidence>
<feature type="domain" description="Peptidase M20 dimerisation" evidence="3">
    <location>
        <begin position="177"/>
        <end position="275"/>
    </location>
</feature>
<evidence type="ECO:0000313" key="4">
    <source>
        <dbReference type="EMBL" id="WXA02130.1"/>
    </source>
</evidence>
<keyword evidence="6" id="KW-1185">Reference proteome</keyword>
<dbReference type="Gene3D" id="3.40.630.10">
    <property type="entry name" value="Zn peptidases"/>
    <property type="match status" value="1"/>
</dbReference>
<comment type="cofactor">
    <cofactor evidence="2">
        <name>Mn(2+)</name>
        <dbReference type="ChEBI" id="CHEBI:29035"/>
    </cofactor>
    <text evidence="2">The Mn(2+) ion enhances activity.</text>
</comment>
<feature type="binding site" evidence="2">
    <location>
        <position position="155"/>
    </location>
    <ligand>
        <name>Mn(2+)</name>
        <dbReference type="ChEBI" id="CHEBI:29035"/>
        <label>2</label>
    </ligand>
</feature>
<dbReference type="Pfam" id="PF07687">
    <property type="entry name" value="M20_dimer"/>
    <property type="match status" value="1"/>
</dbReference>
<evidence type="ECO:0000256" key="2">
    <source>
        <dbReference type="PIRSR" id="PIRSR005962-1"/>
    </source>
</evidence>
<keyword evidence="2" id="KW-0479">Metal-binding</keyword>
<keyword evidence="2" id="KW-0464">Manganese</keyword>
<keyword evidence="1" id="KW-0378">Hydrolase</keyword>
<dbReference type="EMBL" id="CP136924">
    <property type="protein sequence ID" value="WXA02130.1"/>
    <property type="molecule type" value="Genomic_DNA"/>
</dbReference>
<feature type="binding site" evidence="2">
    <location>
        <position position="94"/>
    </location>
    <ligand>
        <name>Mn(2+)</name>
        <dbReference type="ChEBI" id="CHEBI:29035"/>
        <label>2</label>
    </ligand>
</feature>
<evidence type="ECO:0000313" key="6">
    <source>
        <dbReference type="Proteomes" id="UP001368318"/>
    </source>
</evidence>
<dbReference type="RefSeq" id="WP_338731799.1">
    <property type="nucleotide sequence ID" value="NZ_CP136924.1"/>
</dbReference>
<dbReference type="GO" id="GO:0046872">
    <property type="term" value="F:metal ion binding"/>
    <property type="evidence" value="ECO:0007669"/>
    <property type="project" value="UniProtKB-KW"/>
</dbReference>
<dbReference type="SUPFAM" id="SSF53187">
    <property type="entry name" value="Zn-dependent exopeptidases"/>
    <property type="match status" value="1"/>
</dbReference>
<dbReference type="Proteomes" id="UP001368318">
    <property type="component" value="Chromosome"/>
</dbReference>
<dbReference type="InterPro" id="IPR002933">
    <property type="entry name" value="Peptidase_M20"/>
</dbReference>
<feature type="binding site" evidence="2">
    <location>
        <position position="350"/>
    </location>
    <ligand>
        <name>Mn(2+)</name>
        <dbReference type="ChEBI" id="CHEBI:29035"/>
        <label>2</label>
    </ligand>
</feature>